<evidence type="ECO:0000256" key="6">
    <source>
        <dbReference type="ARBA" id="ARBA00023242"/>
    </source>
</evidence>
<keyword evidence="5 8" id="KW-0804">Transcription</keyword>
<evidence type="ECO:0000256" key="5">
    <source>
        <dbReference type="ARBA" id="ARBA00023163"/>
    </source>
</evidence>
<dbReference type="InterPro" id="IPR038566">
    <property type="entry name" value="Mediator_Med6_sf"/>
</dbReference>
<feature type="region of interest" description="Disordered" evidence="9">
    <location>
        <begin position="171"/>
        <end position="201"/>
    </location>
</feature>
<evidence type="ECO:0000313" key="11">
    <source>
        <dbReference type="Proteomes" id="UP000289323"/>
    </source>
</evidence>
<dbReference type="Pfam" id="PF04934">
    <property type="entry name" value="Med6"/>
    <property type="match status" value="1"/>
</dbReference>
<comment type="subcellular location">
    <subcellularLocation>
        <location evidence="1 8">Nucleus</location>
    </subcellularLocation>
</comment>
<reference evidence="10 11" key="1">
    <citation type="submission" date="2018-04" db="EMBL/GenBank/DDBJ databases">
        <authorList>
            <person name="Huttner S."/>
            <person name="Dainat J."/>
        </authorList>
    </citation>
    <scope>NUCLEOTIDE SEQUENCE [LARGE SCALE GENOMIC DNA]</scope>
</reference>
<dbReference type="Proteomes" id="UP000289323">
    <property type="component" value="Unassembled WGS sequence"/>
</dbReference>
<keyword evidence="6 8" id="KW-0539">Nucleus</keyword>
<dbReference type="GO" id="GO:0006357">
    <property type="term" value="P:regulation of transcription by RNA polymerase II"/>
    <property type="evidence" value="ECO:0007669"/>
    <property type="project" value="InterPro"/>
</dbReference>
<dbReference type="EMBL" id="OUUZ01000008">
    <property type="protein sequence ID" value="SPQ21199.1"/>
    <property type="molecule type" value="Genomic_DNA"/>
</dbReference>
<comment type="subunit">
    <text evidence="8">Component of the Mediator complex.</text>
</comment>
<feature type="region of interest" description="Disordered" evidence="9">
    <location>
        <begin position="251"/>
        <end position="314"/>
    </location>
</feature>
<evidence type="ECO:0000313" key="10">
    <source>
        <dbReference type="EMBL" id="SPQ21199.1"/>
    </source>
</evidence>
<protein>
    <recommendedName>
        <fullName evidence="3 8">Mediator of RNA polymerase II transcription subunit 6</fullName>
    </recommendedName>
    <alternativeName>
        <fullName evidence="7 8">Mediator complex subunit 6</fullName>
    </alternativeName>
</protein>
<dbReference type="GO" id="GO:0016592">
    <property type="term" value="C:mediator complex"/>
    <property type="evidence" value="ECO:0007669"/>
    <property type="project" value="InterPro"/>
</dbReference>
<dbReference type="GO" id="GO:0003712">
    <property type="term" value="F:transcription coregulator activity"/>
    <property type="evidence" value="ECO:0007669"/>
    <property type="project" value="InterPro"/>
</dbReference>
<keyword evidence="4 8" id="KW-0805">Transcription regulation</keyword>
<keyword evidence="8" id="KW-0010">Activator</keyword>
<proteinExistence type="inferred from homology"/>
<comment type="function">
    <text evidence="8">Component of the Mediator complex, a coactivator involved in the regulated transcription of nearly all RNA polymerase II-dependent genes. Mediator functions as a bridge to convey information from gene-specific regulatory proteins to the basal RNA polymerase II transcription machinery. Mediator is recruited to promoters by direct interactions with regulatory proteins and serves as a scaffold for the assembly of a functional preinitiation complex with RNA polymerase II and the general transcription factors.</text>
</comment>
<comment type="similarity">
    <text evidence="2 8">Belongs to the Mediator complex subunit 6 family.</text>
</comment>
<evidence type="ECO:0000256" key="4">
    <source>
        <dbReference type="ARBA" id="ARBA00023015"/>
    </source>
</evidence>
<dbReference type="PANTHER" id="PTHR13104">
    <property type="entry name" value="MED-6-RELATED"/>
    <property type="match status" value="1"/>
</dbReference>
<evidence type="ECO:0000256" key="9">
    <source>
        <dbReference type="SAM" id="MobiDB-lite"/>
    </source>
</evidence>
<accession>A0A446BFG0</accession>
<dbReference type="Gene3D" id="3.10.450.580">
    <property type="entry name" value="Mediator complex, subunit Med6"/>
    <property type="match status" value="1"/>
</dbReference>
<gene>
    <name evidence="8" type="primary">MED6</name>
    <name evidence="10" type="ORF">TT172_LOCUS3618</name>
</gene>
<evidence type="ECO:0000256" key="7">
    <source>
        <dbReference type="ARBA" id="ARBA00031259"/>
    </source>
</evidence>
<evidence type="ECO:0000256" key="8">
    <source>
        <dbReference type="RuleBase" id="RU364143"/>
    </source>
</evidence>
<evidence type="ECO:0000256" key="3">
    <source>
        <dbReference type="ARBA" id="ARBA00020634"/>
    </source>
</evidence>
<evidence type="ECO:0000256" key="1">
    <source>
        <dbReference type="ARBA" id="ARBA00004123"/>
    </source>
</evidence>
<evidence type="ECO:0000256" key="2">
    <source>
        <dbReference type="ARBA" id="ARBA00007526"/>
    </source>
</evidence>
<name>A0A446BFG0_9PEZI</name>
<sequence>MAQNPATSAGPPLDEIQWRAPPDFEQGIHNNSVLYYFAQSPFYDKTSNNEVVFQQGLNNPNMTQFLATRELFEGRLKTMSGLEFIVAQEPAETGPGAGTGVWVINKQTRRKRQGEEDEITVHAVYFIVGENIYMAPSLWDIMSSRIASISTQVSKILPISSSVESWSAAQGRTYHQPAAPGTSSSTTTKQPDGTALPDAALPSPSVLEEALAIHTHFGDHYMNENPITGRPGDFHLSSTGRKLVSLSAPAAGNLKKGPALPALNTKVGDGGGSENPLASKPSGKETKSPKTPGGGSAMQKAKKRKGSKAVVTPQ</sequence>
<dbReference type="AlphaFoldDB" id="A0A446BFG0"/>
<dbReference type="InterPro" id="IPR007018">
    <property type="entry name" value="Mediator_Med6"/>
</dbReference>
<organism evidence="10 11">
    <name type="scientific">Thermothielavioides terrestris</name>
    <dbReference type="NCBI Taxonomy" id="2587410"/>
    <lineage>
        <taxon>Eukaryota</taxon>
        <taxon>Fungi</taxon>
        <taxon>Dikarya</taxon>
        <taxon>Ascomycota</taxon>
        <taxon>Pezizomycotina</taxon>
        <taxon>Sordariomycetes</taxon>
        <taxon>Sordariomycetidae</taxon>
        <taxon>Sordariales</taxon>
        <taxon>Chaetomiaceae</taxon>
        <taxon>Thermothielavioides</taxon>
    </lineage>
</organism>